<dbReference type="InterPro" id="IPR050989">
    <property type="entry name" value="Rap1_Ran_GAP"/>
</dbReference>
<accession>L8H1A5</accession>
<evidence type="ECO:0000313" key="4">
    <source>
        <dbReference type="EMBL" id="ELR19030.1"/>
    </source>
</evidence>
<dbReference type="PROSITE" id="PS50085">
    <property type="entry name" value="RAPGAP"/>
    <property type="match status" value="1"/>
</dbReference>
<dbReference type="PANTHER" id="PTHR15711">
    <property type="entry name" value="RAP GTPASE-ACTIVATING PROTEIN"/>
    <property type="match status" value="1"/>
</dbReference>
<protein>
    <submittedName>
        <fullName evidence="4">Rap/ran-GAP protein, putative</fullName>
    </submittedName>
</protein>
<sequence length="554" mass="61553">MARHEGNGGTSSSTGDLLPSAHAPSSRSSSNLALPPRPLKSTATPLSRSQPESPRSQQSEAGSPPAVAASPAAAQSRVTSPPQRLASSPVVPRKSFDEPASSRPSLFDLGLVTPRSPGAPGRIRVRPEDGRILPQRNRRASLDKALERSDSKTCLECLQQFAELSPSEYGKGQCPRCEIQRKRSSSTAVQAPIVLESADDYDLWIEQDKLAKLQWPKNAVEEEGLVRECGYPRELGSREAGLQDVEYRHIERAAPYYKQFLHAQEHENYLVGLEESKEPGILSVETTSSKRVGKQFVYRALLRTARGDERFLVQGSKNGKKKPKVSHIRRSHDALKRENVPLVQVSDKAIANDLAHFEDRMRNKRFKIGVLYARPGQTTEDEIYGNETGSKAFDDFLLLLGEKVELKSHTKFAGGLQTKEGAATGRHSIYTEFQGLEIMFHVATYIPFTPEDRQQVERKRHIGNDIVVIVFRDGTDGNDGFSAANISSHFNHTFVVVEPVQGSSPLAYKYFPLINAEISSLHSPEFLSVLRRTRRELLREIVGRYDAKLLKVAV</sequence>
<dbReference type="VEuPathDB" id="AmoebaDB:ACA1_235680"/>
<keyword evidence="1" id="KW-0343">GTPase activation</keyword>
<dbReference type="STRING" id="1257118.L8H1A5"/>
<dbReference type="EMBL" id="KB007939">
    <property type="protein sequence ID" value="ELR19030.1"/>
    <property type="molecule type" value="Genomic_DNA"/>
</dbReference>
<proteinExistence type="predicted"/>
<dbReference type="RefSeq" id="XP_004341094.1">
    <property type="nucleotide sequence ID" value="XM_004341046.1"/>
</dbReference>
<dbReference type="OrthoDB" id="2499658at2759"/>
<feature type="compositionally biased region" description="Polar residues" evidence="2">
    <location>
        <begin position="76"/>
        <end position="86"/>
    </location>
</feature>
<dbReference type="Pfam" id="PF02145">
    <property type="entry name" value="Rap_GAP"/>
    <property type="match status" value="1"/>
</dbReference>
<reference evidence="4 5" key="1">
    <citation type="journal article" date="2013" name="Genome Biol.">
        <title>Genome of Acanthamoeba castellanii highlights extensive lateral gene transfer and early evolution of tyrosine kinase signaling.</title>
        <authorList>
            <person name="Clarke M."/>
            <person name="Lohan A.J."/>
            <person name="Liu B."/>
            <person name="Lagkouvardos I."/>
            <person name="Roy S."/>
            <person name="Zafar N."/>
            <person name="Bertelli C."/>
            <person name="Schilde C."/>
            <person name="Kianianmomeni A."/>
            <person name="Burglin T.R."/>
            <person name="Frech C."/>
            <person name="Turcotte B."/>
            <person name="Kopec K.O."/>
            <person name="Synnott J.M."/>
            <person name="Choo C."/>
            <person name="Paponov I."/>
            <person name="Finkler A."/>
            <person name="Soon Heng Tan C."/>
            <person name="Hutchins A.P."/>
            <person name="Weinmeier T."/>
            <person name="Rattei T."/>
            <person name="Chu J.S."/>
            <person name="Gimenez G."/>
            <person name="Irimia M."/>
            <person name="Rigden D.J."/>
            <person name="Fitzpatrick D.A."/>
            <person name="Lorenzo-Morales J."/>
            <person name="Bateman A."/>
            <person name="Chiu C.H."/>
            <person name="Tang P."/>
            <person name="Hegemann P."/>
            <person name="Fromm H."/>
            <person name="Raoult D."/>
            <person name="Greub G."/>
            <person name="Miranda-Saavedra D."/>
            <person name="Chen N."/>
            <person name="Nash P."/>
            <person name="Ginger M.L."/>
            <person name="Horn M."/>
            <person name="Schaap P."/>
            <person name="Caler L."/>
            <person name="Loftus B."/>
        </authorList>
    </citation>
    <scope>NUCLEOTIDE SEQUENCE [LARGE SCALE GENOMIC DNA]</scope>
    <source>
        <strain evidence="4 5">Neff</strain>
    </source>
</reference>
<dbReference type="GeneID" id="14919800"/>
<evidence type="ECO:0000256" key="2">
    <source>
        <dbReference type="SAM" id="MobiDB-lite"/>
    </source>
</evidence>
<organism evidence="4 5">
    <name type="scientific">Acanthamoeba castellanii (strain ATCC 30010 / Neff)</name>
    <dbReference type="NCBI Taxonomy" id="1257118"/>
    <lineage>
        <taxon>Eukaryota</taxon>
        <taxon>Amoebozoa</taxon>
        <taxon>Discosea</taxon>
        <taxon>Longamoebia</taxon>
        <taxon>Centramoebida</taxon>
        <taxon>Acanthamoebidae</taxon>
        <taxon>Acanthamoeba</taxon>
    </lineage>
</organism>
<gene>
    <name evidence="4" type="ORF">ACA1_235680</name>
</gene>
<dbReference type="Proteomes" id="UP000011083">
    <property type="component" value="Unassembled WGS sequence"/>
</dbReference>
<evidence type="ECO:0000259" key="3">
    <source>
        <dbReference type="PROSITE" id="PS50085"/>
    </source>
</evidence>
<feature type="domain" description="Rap-GAP" evidence="3">
    <location>
        <begin position="354"/>
        <end position="554"/>
    </location>
</feature>
<feature type="region of interest" description="Disordered" evidence="2">
    <location>
        <begin position="1"/>
        <end position="130"/>
    </location>
</feature>
<evidence type="ECO:0000256" key="1">
    <source>
        <dbReference type="ARBA" id="ARBA00022468"/>
    </source>
</evidence>
<dbReference type="Gene3D" id="3.40.50.11210">
    <property type="entry name" value="Rap/Ran-GAP"/>
    <property type="match status" value="1"/>
</dbReference>
<dbReference type="SUPFAM" id="SSF111347">
    <property type="entry name" value="Rap/Ran-GAP"/>
    <property type="match status" value="1"/>
</dbReference>
<dbReference type="GO" id="GO:0051056">
    <property type="term" value="P:regulation of small GTPase mediated signal transduction"/>
    <property type="evidence" value="ECO:0007669"/>
    <property type="project" value="InterPro"/>
</dbReference>
<dbReference type="InterPro" id="IPR000331">
    <property type="entry name" value="Rap/Ran_GAP_dom"/>
</dbReference>
<feature type="compositionally biased region" description="Low complexity" evidence="2">
    <location>
        <begin position="17"/>
        <end position="34"/>
    </location>
</feature>
<evidence type="ECO:0000313" key="5">
    <source>
        <dbReference type="Proteomes" id="UP000011083"/>
    </source>
</evidence>
<dbReference type="GO" id="GO:0005096">
    <property type="term" value="F:GTPase activator activity"/>
    <property type="evidence" value="ECO:0007669"/>
    <property type="project" value="UniProtKB-KW"/>
</dbReference>
<dbReference type="InterPro" id="IPR035974">
    <property type="entry name" value="Rap/Ran-GAP_sf"/>
</dbReference>
<feature type="compositionally biased region" description="Low complexity" evidence="2">
    <location>
        <begin position="47"/>
        <end position="74"/>
    </location>
</feature>
<dbReference type="KEGG" id="acan:ACA1_235680"/>
<keyword evidence="5" id="KW-1185">Reference proteome</keyword>
<dbReference type="AlphaFoldDB" id="L8H1A5"/>
<name>L8H1A5_ACACF</name>